<dbReference type="InterPro" id="IPR024194">
    <property type="entry name" value="Ac/AlaTfrase_AlgI/DltB"/>
</dbReference>
<evidence type="ECO:0000256" key="5">
    <source>
        <dbReference type="ARBA" id="ARBA00022475"/>
    </source>
</evidence>
<dbReference type="PIRSF" id="PIRSF016636">
    <property type="entry name" value="AlgI_DltB"/>
    <property type="match status" value="1"/>
</dbReference>
<dbReference type="OrthoDB" id="139172at2"/>
<keyword evidence="9 14" id="KW-1133">Transmembrane helix</keyword>
<feature type="transmembrane region" description="Helical" evidence="14">
    <location>
        <begin position="81"/>
        <end position="103"/>
    </location>
</feature>
<dbReference type="PANTHER" id="PTHR13285">
    <property type="entry name" value="ACYLTRANSFERASE"/>
    <property type="match status" value="1"/>
</dbReference>
<feature type="transmembrane region" description="Helical" evidence="14">
    <location>
        <begin position="238"/>
        <end position="256"/>
    </location>
</feature>
<evidence type="ECO:0000256" key="12">
    <source>
        <dbReference type="ARBA" id="ARBA00031030"/>
    </source>
</evidence>
<keyword evidence="8" id="KW-0016">Alginate biosynthesis</keyword>
<evidence type="ECO:0000313" key="16">
    <source>
        <dbReference type="Proteomes" id="UP000033774"/>
    </source>
</evidence>
<feature type="transmembrane region" description="Helical" evidence="14">
    <location>
        <begin position="6"/>
        <end position="23"/>
    </location>
</feature>
<dbReference type="AlphaFoldDB" id="A0A0F3IS04"/>
<evidence type="ECO:0000256" key="3">
    <source>
        <dbReference type="ARBA" id="ARBA00010323"/>
    </source>
</evidence>
<gene>
    <name evidence="15" type="ORF">VZ95_12170</name>
</gene>
<dbReference type="InterPro" id="IPR051085">
    <property type="entry name" value="MB_O-acyltransferase"/>
</dbReference>
<dbReference type="GO" id="GO:0016746">
    <property type="term" value="F:acyltransferase activity"/>
    <property type="evidence" value="ECO:0007669"/>
    <property type="project" value="UniProtKB-KW"/>
</dbReference>
<dbReference type="PATRIC" id="fig|552518.3.peg.2021"/>
<dbReference type="Proteomes" id="UP000033774">
    <property type="component" value="Unassembled WGS sequence"/>
</dbReference>
<keyword evidence="16" id="KW-1185">Reference proteome</keyword>
<accession>A0A0F3IS04</accession>
<protein>
    <recommendedName>
        <fullName evidence="4">Probable alginate O-acetylase AlgI</fullName>
    </recommendedName>
    <alternativeName>
        <fullName evidence="12">Alginate biosynthesis protein AlgI</fullName>
    </alternativeName>
</protein>
<dbReference type="PANTHER" id="PTHR13285:SF23">
    <property type="entry name" value="TEICHOIC ACID D-ALANYLTRANSFERASE"/>
    <property type="match status" value="1"/>
</dbReference>
<evidence type="ECO:0000256" key="8">
    <source>
        <dbReference type="ARBA" id="ARBA00022841"/>
    </source>
</evidence>
<dbReference type="GO" id="GO:0005886">
    <property type="term" value="C:plasma membrane"/>
    <property type="evidence" value="ECO:0007669"/>
    <property type="project" value="UniProtKB-SubCell"/>
</dbReference>
<feature type="transmembrane region" description="Helical" evidence="14">
    <location>
        <begin position="398"/>
        <end position="417"/>
    </location>
</feature>
<dbReference type="InterPro" id="IPR028362">
    <property type="entry name" value="AlgI"/>
</dbReference>
<feature type="transmembrane region" description="Helical" evidence="14">
    <location>
        <begin position="437"/>
        <end position="455"/>
    </location>
</feature>
<dbReference type="Pfam" id="PF03062">
    <property type="entry name" value="MBOAT"/>
    <property type="match status" value="1"/>
</dbReference>
<name>A0A0F3IS04_9PROT</name>
<evidence type="ECO:0000256" key="9">
    <source>
        <dbReference type="ARBA" id="ARBA00022989"/>
    </source>
</evidence>
<proteinExistence type="inferred from homology"/>
<comment type="similarity">
    <text evidence="3 13">Belongs to the membrane-bound acyltransferase family.</text>
</comment>
<sequence>MLFPSVPFLFYFFPVFLTLYLLLPQRGRARNVFLLAGSLFFYAWGELANLWVLVLSLVFTYGVGLHIAGRKRWLAVGVIGHLFLLGWFKYAGFALATLASVGIDLPLTAKDAPALPLGISFFTFHALSYLIDVYRGKAPPARRLPDLALYILLFPQLIAGPIVRFSTLHRQITRRWVTLGRVRIGMEVFCLGLMQKLLIADTLARAVDPIFALPTADLTPSVAWMGAVLYTLQLYMDFSGYSHMAIGLALMLGFRFPRNFNFPLRATSITDFWRRWHISLSRWFRDYLYIPLGGSRNGAGRTALNLMLVFLLCGLWHGATWTALAWGAYNGLFLGLERAGLGQFLARLPVLVQRAYALLLVVAGLVIFRSADLAQTGAFWAAMSGMAATDAITSVARFASPSIVAAAAIAGLSLLPLKPMLPTAAFAAPRALGARTLACLLALLTAAMLLAHGSYSPFLYFRF</sequence>
<evidence type="ECO:0000256" key="10">
    <source>
        <dbReference type="ARBA" id="ARBA00023136"/>
    </source>
</evidence>
<feature type="transmembrane region" description="Helical" evidence="14">
    <location>
        <begin position="147"/>
        <end position="167"/>
    </location>
</feature>
<evidence type="ECO:0000256" key="4">
    <source>
        <dbReference type="ARBA" id="ARBA00016084"/>
    </source>
</evidence>
<keyword evidence="6 13" id="KW-0808">Transferase</keyword>
<dbReference type="GO" id="GO:0042121">
    <property type="term" value="P:alginic acid biosynthetic process"/>
    <property type="evidence" value="ECO:0007669"/>
    <property type="project" value="UniProtKB-KW"/>
</dbReference>
<evidence type="ECO:0000313" key="15">
    <source>
        <dbReference type="EMBL" id="KJV09328.1"/>
    </source>
</evidence>
<feature type="transmembrane region" description="Helical" evidence="14">
    <location>
        <begin position="348"/>
        <end position="368"/>
    </location>
</feature>
<keyword evidence="10 13" id="KW-0472">Membrane</keyword>
<comment type="caution">
    <text evidence="15">The sequence shown here is derived from an EMBL/GenBank/DDBJ whole genome shotgun (WGS) entry which is preliminary data.</text>
</comment>
<keyword evidence="5 13" id="KW-1003">Cell membrane</keyword>
<organism evidence="15 16">
    <name type="scientific">Elstera litoralis</name>
    <dbReference type="NCBI Taxonomy" id="552518"/>
    <lineage>
        <taxon>Bacteria</taxon>
        <taxon>Pseudomonadati</taxon>
        <taxon>Pseudomonadota</taxon>
        <taxon>Alphaproteobacteria</taxon>
        <taxon>Rhodospirillales</taxon>
        <taxon>Rhodospirillaceae</taxon>
        <taxon>Elstera</taxon>
    </lineage>
</organism>
<keyword evidence="7 14" id="KW-0812">Transmembrane</keyword>
<dbReference type="EMBL" id="LAJY01000301">
    <property type="protein sequence ID" value="KJV09328.1"/>
    <property type="molecule type" value="Genomic_DNA"/>
</dbReference>
<evidence type="ECO:0000256" key="13">
    <source>
        <dbReference type="PIRNR" id="PIRNR016636"/>
    </source>
</evidence>
<evidence type="ECO:0000256" key="7">
    <source>
        <dbReference type="ARBA" id="ARBA00022692"/>
    </source>
</evidence>
<feature type="transmembrane region" description="Helical" evidence="14">
    <location>
        <begin position="306"/>
        <end position="328"/>
    </location>
</feature>
<reference evidence="15 16" key="1">
    <citation type="submission" date="2015-03" db="EMBL/GenBank/DDBJ databases">
        <title>Draft genome sequence of Elstera litoralis.</title>
        <authorList>
            <person name="Rahalkar M.C."/>
            <person name="Dhakephalkar P.K."/>
            <person name="Pore S.D."/>
            <person name="Arora P."/>
            <person name="Kapse N.G."/>
            <person name="Pandit P.S."/>
        </authorList>
    </citation>
    <scope>NUCLEOTIDE SEQUENCE [LARGE SCALE GENOMIC DNA]</scope>
    <source>
        <strain evidence="15 16">Dia-1</strain>
    </source>
</reference>
<dbReference type="InterPro" id="IPR004299">
    <property type="entry name" value="MBOAT_fam"/>
</dbReference>
<dbReference type="PIRSF" id="PIRSF500217">
    <property type="entry name" value="AlgI"/>
    <property type="match status" value="1"/>
</dbReference>
<evidence type="ECO:0000256" key="14">
    <source>
        <dbReference type="SAM" id="Phobius"/>
    </source>
</evidence>
<comment type="subcellular location">
    <subcellularLocation>
        <location evidence="1">Cell membrane</location>
        <topology evidence="1">Multi-pass membrane protein</topology>
    </subcellularLocation>
</comment>
<evidence type="ECO:0000256" key="1">
    <source>
        <dbReference type="ARBA" id="ARBA00004651"/>
    </source>
</evidence>
<feature type="transmembrane region" description="Helical" evidence="14">
    <location>
        <begin position="115"/>
        <end position="135"/>
    </location>
</feature>
<keyword evidence="11 13" id="KW-0012">Acyltransferase</keyword>
<evidence type="ECO:0000256" key="11">
    <source>
        <dbReference type="ARBA" id="ARBA00023315"/>
    </source>
</evidence>
<evidence type="ECO:0000256" key="2">
    <source>
        <dbReference type="ARBA" id="ARBA00005182"/>
    </source>
</evidence>
<feature type="transmembrane region" description="Helical" evidence="14">
    <location>
        <begin position="50"/>
        <end position="69"/>
    </location>
</feature>
<comment type="pathway">
    <text evidence="2">Glycan biosynthesis; alginate biosynthesis.</text>
</comment>
<evidence type="ECO:0000256" key="6">
    <source>
        <dbReference type="ARBA" id="ARBA00022679"/>
    </source>
</evidence>
<dbReference type="RefSeq" id="WP_045776083.1">
    <property type="nucleotide sequence ID" value="NZ_LAJY01000301.1"/>
</dbReference>